<reference evidence="1" key="2">
    <citation type="submission" date="2021-02" db="EMBL/GenBank/DDBJ databases">
        <authorList>
            <person name="Kimball J.A."/>
            <person name="Haas M.W."/>
            <person name="Macchietto M."/>
            <person name="Kono T."/>
            <person name="Duquette J."/>
            <person name="Shao M."/>
        </authorList>
    </citation>
    <scope>NUCLEOTIDE SEQUENCE</scope>
    <source>
        <tissue evidence="1">Fresh leaf tissue</tissue>
    </source>
</reference>
<protein>
    <submittedName>
        <fullName evidence="1">Uncharacterized protein</fullName>
    </submittedName>
</protein>
<evidence type="ECO:0000313" key="1">
    <source>
        <dbReference type="EMBL" id="KAG8050715.1"/>
    </source>
</evidence>
<name>A0A8J5V4A2_ZIZPA</name>
<evidence type="ECO:0000313" key="2">
    <source>
        <dbReference type="Proteomes" id="UP000729402"/>
    </source>
</evidence>
<keyword evidence="2" id="KW-1185">Reference proteome</keyword>
<sequence length="109" mass="11305">MVMVLAGVVVGTGSASDGGEAGAFGSSLVPAFLLFPGSGGRHSVAGAAVSLRDGGGLAKGEMQMRSYKPTRKMTNEDEDELMKKYHRSSSLLVSVVVAAMDWSLEVVNK</sequence>
<gene>
    <name evidence="1" type="ORF">GUJ93_ZPchr0009g1314</name>
</gene>
<comment type="caution">
    <text evidence="1">The sequence shown here is derived from an EMBL/GenBank/DDBJ whole genome shotgun (WGS) entry which is preliminary data.</text>
</comment>
<dbReference type="EMBL" id="JAAALK010000289">
    <property type="protein sequence ID" value="KAG8050715.1"/>
    <property type="molecule type" value="Genomic_DNA"/>
</dbReference>
<dbReference type="Proteomes" id="UP000729402">
    <property type="component" value="Unassembled WGS sequence"/>
</dbReference>
<proteinExistence type="predicted"/>
<dbReference type="AlphaFoldDB" id="A0A8J5V4A2"/>
<reference evidence="1" key="1">
    <citation type="journal article" date="2021" name="bioRxiv">
        <title>Whole Genome Assembly and Annotation of Northern Wild Rice, Zizania palustris L., Supports a Whole Genome Duplication in the Zizania Genus.</title>
        <authorList>
            <person name="Haas M."/>
            <person name="Kono T."/>
            <person name="Macchietto M."/>
            <person name="Millas R."/>
            <person name="McGilp L."/>
            <person name="Shao M."/>
            <person name="Duquette J."/>
            <person name="Hirsch C.N."/>
            <person name="Kimball J."/>
        </authorList>
    </citation>
    <scope>NUCLEOTIDE SEQUENCE</scope>
    <source>
        <tissue evidence="1">Fresh leaf tissue</tissue>
    </source>
</reference>
<accession>A0A8J5V4A2</accession>
<organism evidence="1 2">
    <name type="scientific">Zizania palustris</name>
    <name type="common">Northern wild rice</name>
    <dbReference type="NCBI Taxonomy" id="103762"/>
    <lineage>
        <taxon>Eukaryota</taxon>
        <taxon>Viridiplantae</taxon>
        <taxon>Streptophyta</taxon>
        <taxon>Embryophyta</taxon>
        <taxon>Tracheophyta</taxon>
        <taxon>Spermatophyta</taxon>
        <taxon>Magnoliopsida</taxon>
        <taxon>Liliopsida</taxon>
        <taxon>Poales</taxon>
        <taxon>Poaceae</taxon>
        <taxon>BOP clade</taxon>
        <taxon>Oryzoideae</taxon>
        <taxon>Oryzeae</taxon>
        <taxon>Zizaniinae</taxon>
        <taxon>Zizania</taxon>
    </lineage>
</organism>